<evidence type="ECO:0000256" key="1">
    <source>
        <dbReference type="ARBA" id="ARBA00009023"/>
    </source>
</evidence>
<feature type="chain" id="PRO_5038865844" evidence="4">
    <location>
        <begin position="25"/>
        <end position="341"/>
    </location>
</feature>
<dbReference type="PIRSF" id="PIRSF006470">
    <property type="entry name" value="DctB"/>
    <property type="match status" value="1"/>
</dbReference>
<dbReference type="Pfam" id="PF03480">
    <property type="entry name" value="DctP"/>
    <property type="match status" value="1"/>
</dbReference>
<dbReference type="InterPro" id="IPR004682">
    <property type="entry name" value="TRAP_DctP"/>
</dbReference>
<dbReference type="NCBIfam" id="NF037995">
    <property type="entry name" value="TRAP_S1"/>
    <property type="match status" value="1"/>
</dbReference>
<dbReference type="EMBL" id="AP023420">
    <property type="protein sequence ID" value="BCK85429.1"/>
    <property type="molecule type" value="Genomic_DNA"/>
</dbReference>
<organism evidence="5 6">
    <name type="scientific">Pusillibacter faecalis</name>
    <dbReference type="NCBI Taxonomy" id="2714358"/>
    <lineage>
        <taxon>Bacteria</taxon>
        <taxon>Bacillati</taxon>
        <taxon>Bacillota</taxon>
        <taxon>Clostridia</taxon>
        <taxon>Eubacteriales</taxon>
        <taxon>Oscillospiraceae</taxon>
        <taxon>Pusillibacter</taxon>
    </lineage>
</organism>
<dbReference type="InterPro" id="IPR018389">
    <property type="entry name" value="DctP_fam"/>
</dbReference>
<keyword evidence="6" id="KW-1185">Reference proteome</keyword>
<reference evidence="5" key="1">
    <citation type="submission" date="2020-09" db="EMBL/GenBank/DDBJ databases">
        <title>New species isolated from human feces.</title>
        <authorList>
            <person name="Kitahara M."/>
            <person name="Shigeno Y."/>
            <person name="Shime M."/>
            <person name="Matsumoto Y."/>
            <person name="Nakamura S."/>
            <person name="Motooka D."/>
            <person name="Fukuoka S."/>
            <person name="Nishikawa H."/>
            <person name="Benno Y."/>
        </authorList>
    </citation>
    <scope>NUCLEOTIDE SEQUENCE</scope>
    <source>
        <strain evidence="5">MM59</strain>
    </source>
</reference>
<evidence type="ECO:0000256" key="2">
    <source>
        <dbReference type="ARBA" id="ARBA00022448"/>
    </source>
</evidence>
<gene>
    <name evidence="5" type="ORF">MM59RIKEN_27480</name>
</gene>
<evidence type="ECO:0000256" key="4">
    <source>
        <dbReference type="SAM" id="SignalP"/>
    </source>
</evidence>
<protein>
    <submittedName>
        <fullName evidence="5">ABC transporter substrate-binding protein</fullName>
    </submittedName>
</protein>
<feature type="signal peptide" evidence="4">
    <location>
        <begin position="1"/>
        <end position="24"/>
    </location>
</feature>
<name>A0A810QAZ3_9FIRM</name>
<keyword evidence="2" id="KW-0813">Transport</keyword>
<accession>A0A810QAZ3</accession>
<dbReference type="PROSITE" id="PS51257">
    <property type="entry name" value="PROKAR_LIPOPROTEIN"/>
    <property type="match status" value="1"/>
</dbReference>
<dbReference type="RefSeq" id="WP_187030561.1">
    <property type="nucleotide sequence ID" value="NZ_AP023420.1"/>
</dbReference>
<proteinExistence type="inferred from homology"/>
<dbReference type="NCBIfam" id="TIGR00787">
    <property type="entry name" value="dctP"/>
    <property type="match status" value="1"/>
</dbReference>
<dbReference type="PANTHER" id="PTHR33376:SF7">
    <property type="entry name" value="C4-DICARBOXYLATE-BINDING PROTEIN DCTB"/>
    <property type="match status" value="1"/>
</dbReference>
<dbReference type="GO" id="GO:0055085">
    <property type="term" value="P:transmembrane transport"/>
    <property type="evidence" value="ECO:0007669"/>
    <property type="project" value="InterPro"/>
</dbReference>
<dbReference type="GO" id="GO:0030288">
    <property type="term" value="C:outer membrane-bounded periplasmic space"/>
    <property type="evidence" value="ECO:0007669"/>
    <property type="project" value="InterPro"/>
</dbReference>
<dbReference type="KEGG" id="pfaa:MM59RIKEN_27480"/>
<dbReference type="AlphaFoldDB" id="A0A810QAZ3"/>
<dbReference type="CDD" id="cd13603">
    <property type="entry name" value="PBP2_TRAP_Siap_TeaA_like"/>
    <property type="match status" value="1"/>
</dbReference>
<dbReference type="PANTHER" id="PTHR33376">
    <property type="match status" value="1"/>
</dbReference>
<keyword evidence="3 4" id="KW-0732">Signal</keyword>
<dbReference type="Gene3D" id="3.40.190.170">
    <property type="entry name" value="Bacterial extracellular solute-binding protein, family 7"/>
    <property type="match status" value="1"/>
</dbReference>
<evidence type="ECO:0000313" key="6">
    <source>
        <dbReference type="Proteomes" id="UP000679848"/>
    </source>
</evidence>
<evidence type="ECO:0000313" key="5">
    <source>
        <dbReference type="EMBL" id="BCK85429.1"/>
    </source>
</evidence>
<comment type="similarity">
    <text evidence="1">Belongs to the bacterial solute-binding protein 7 family.</text>
</comment>
<evidence type="ECO:0000256" key="3">
    <source>
        <dbReference type="ARBA" id="ARBA00022729"/>
    </source>
</evidence>
<dbReference type="InterPro" id="IPR038404">
    <property type="entry name" value="TRAP_DctP_sf"/>
</dbReference>
<sequence length="341" mass="38040">MRRLKSFLCVLSACALVMSLSGCGGDSSTQSGDEVVWIMAHTVTEDIALHKAFVQVAENIKEATDGKFVIEIYPNSLMGGNREVLEGMQFDTFQMTMPNVGMLGGYSDQISVLELPYLIEDVTNFEDADAVYNSDILQPIYDDLADAGFLWLGSWYQGNRHLTTTKTPVHTPADMKGLKIRTMESQYHMAHFNALGANAIPLAFSEVFTALQQGAIDGQENPYCNIYTQAIYEVQGYIIETAHIFDIIPVLVSKAAYDKLPEEYQQLLSEEIANMTMEQWQMAMDDDNACKDKIIETGKCEIIELTTEERQAFRDAAQPVYDDYTAEHGSELLDAILAAQE</sequence>
<dbReference type="Proteomes" id="UP000679848">
    <property type="component" value="Chromosome"/>
</dbReference>